<evidence type="ECO:0000313" key="18">
    <source>
        <dbReference type="Proteomes" id="UP000033860"/>
    </source>
</evidence>
<dbReference type="Gene3D" id="3.30.470.30">
    <property type="entry name" value="DNA ligase/mRNA capping enzyme"/>
    <property type="match status" value="1"/>
</dbReference>
<dbReference type="InterPro" id="IPR012309">
    <property type="entry name" value="DNA_ligase_ATP-dep_C"/>
</dbReference>
<dbReference type="InterPro" id="IPR036599">
    <property type="entry name" value="DNA_ligase_N_sf"/>
</dbReference>
<evidence type="ECO:0000256" key="6">
    <source>
        <dbReference type="ARBA" id="ARBA00022741"/>
    </source>
</evidence>
<keyword evidence="8 14" id="KW-0067">ATP-binding</keyword>
<evidence type="ECO:0000259" key="16">
    <source>
        <dbReference type="PROSITE" id="PS50160"/>
    </source>
</evidence>
<dbReference type="HAMAP" id="MF_00407">
    <property type="entry name" value="DNA_ligase"/>
    <property type="match status" value="1"/>
</dbReference>
<keyword evidence="6 14" id="KW-0547">Nucleotide-binding</keyword>
<dbReference type="GO" id="GO:0005524">
    <property type="term" value="F:ATP binding"/>
    <property type="evidence" value="ECO:0007669"/>
    <property type="project" value="UniProtKB-UniRule"/>
</dbReference>
<dbReference type="EMBL" id="LCNT01000004">
    <property type="protein sequence ID" value="KKU61153.1"/>
    <property type="molecule type" value="Genomic_DNA"/>
</dbReference>
<feature type="domain" description="ATP-dependent DNA ligase family profile" evidence="16">
    <location>
        <begin position="345"/>
        <end position="470"/>
    </location>
</feature>
<dbReference type="PANTHER" id="PTHR45674">
    <property type="entry name" value="DNA LIGASE 1/3 FAMILY MEMBER"/>
    <property type="match status" value="1"/>
</dbReference>
<comment type="function">
    <text evidence="14">DNA ligase that seals nicks in double-stranded DNA during DNA replication, DNA recombination and DNA repair.</text>
</comment>
<evidence type="ECO:0000256" key="1">
    <source>
        <dbReference type="ARBA" id="ARBA00007572"/>
    </source>
</evidence>
<keyword evidence="3 14" id="KW-0132">Cell division</keyword>
<dbReference type="InterPro" id="IPR000977">
    <property type="entry name" value="DNA_ligase_ATP-dep"/>
</dbReference>
<protein>
    <recommendedName>
        <fullName evidence="14">Probable DNA ligase</fullName>
        <ecNumber evidence="14">6.5.1.1</ecNumber>
    </recommendedName>
    <alternativeName>
        <fullName evidence="14">Polydeoxyribonucleotide synthase [ATP]</fullName>
    </alternativeName>
</protein>
<feature type="binding site" evidence="14">
    <location>
        <position position="249"/>
    </location>
    <ligand>
        <name>ATP</name>
        <dbReference type="ChEBI" id="CHEBI:30616"/>
    </ligand>
</feature>
<reference evidence="17 18" key="1">
    <citation type="journal article" date="2015" name="Nature">
        <title>rRNA introns, odd ribosomes, and small enigmatic genomes across a large radiation of phyla.</title>
        <authorList>
            <person name="Brown C.T."/>
            <person name="Hug L.A."/>
            <person name="Thomas B.C."/>
            <person name="Sharon I."/>
            <person name="Castelle C.J."/>
            <person name="Singh A."/>
            <person name="Wilkins M.J."/>
            <person name="Williams K.H."/>
            <person name="Banfield J.F."/>
        </authorList>
    </citation>
    <scope>NUCLEOTIDE SEQUENCE [LARGE SCALE GENOMIC DNA]</scope>
</reference>
<feature type="binding site" evidence="14">
    <location>
        <position position="317"/>
    </location>
    <ligand>
        <name>ATP</name>
        <dbReference type="ChEBI" id="CHEBI:30616"/>
    </ligand>
</feature>
<name>A0A0G1U4B8_9BACT</name>
<comment type="catalytic activity">
    <reaction evidence="13 14">
        <text>ATP + (deoxyribonucleotide)n-3'-hydroxyl + 5'-phospho-(deoxyribonucleotide)m = (deoxyribonucleotide)n+m + AMP + diphosphate.</text>
        <dbReference type="EC" id="6.5.1.1"/>
    </reaction>
</comment>
<dbReference type="GO" id="GO:0051301">
    <property type="term" value="P:cell division"/>
    <property type="evidence" value="ECO:0007669"/>
    <property type="project" value="UniProtKB-KW"/>
</dbReference>
<dbReference type="PANTHER" id="PTHR45674:SF4">
    <property type="entry name" value="DNA LIGASE 1"/>
    <property type="match status" value="1"/>
</dbReference>
<evidence type="ECO:0000256" key="14">
    <source>
        <dbReference type="HAMAP-Rule" id="MF_00407"/>
    </source>
</evidence>
<dbReference type="GO" id="GO:0003910">
    <property type="term" value="F:DNA ligase (ATP) activity"/>
    <property type="evidence" value="ECO:0007669"/>
    <property type="project" value="UniProtKB-UniRule"/>
</dbReference>
<dbReference type="InterPro" id="IPR012308">
    <property type="entry name" value="DNA_ligase_ATP-dep_N"/>
</dbReference>
<keyword evidence="2 14" id="KW-0436">Ligase</keyword>
<proteinExistence type="inferred from homology"/>
<organism evidence="17 18">
    <name type="scientific">Candidatus Beckwithbacteria bacterium GW2011_GWB1_47_15</name>
    <dbReference type="NCBI Taxonomy" id="1618371"/>
    <lineage>
        <taxon>Bacteria</taxon>
        <taxon>Candidatus Beckwithiibacteriota</taxon>
    </lineage>
</organism>
<evidence type="ECO:0000256" key="7">
    <source>
        <dbReference type="ARBA" id="ARBA00022763"/>
    </source>
</evidence>
<comment type="caution">
    <text evidence="14">Lacks conserved residue(s) required for the propagation of feature annotation.</text>
</comment>
<comment type="similarity">
    <text evidence="1 14 15">Belongs to the ATP-dependent DNA ligase family.</text>
</comment>
<dbReference type="InterPro" id="IPR012340">
    <property type="entry name" value="NA-bd_OB-fold"/>
</dbReference>
<feature type="active site" description="N6-AMP-lysine intermediate" evidence="14">
    <location>
        <position position="251"/>
    </location>
</feature>
<dbReference type="PROSITE" id="PS50160">
    <property type="entry name" value="DNA_LIGASE_A3"/>
    <property type="match status" value="1"/>
</dbReference>
<keyword evidence="9 14" id="KW-0460">Magnesium</keyword>
<evidence type="ECO:0000256" key="4">
    <source>
        <dbReference type="ARBA" id="ARBA00022705"/>
    </source>
</evidence>
<dbReference type="Pfam" id="PF01068">
    <property type="entry name" value="DNA_ligase_A_M"/>
    <property type="match status" value="1"/>
</dbReference>
<keyword evidence="7 14" id="KW-0227">DNA damage</keyword>
<evidence type="ECO:0000256" key="15">
    <source>
        <dbReference type="RuleBase" id="RU004196"/>
    </source>
</evidence>
<evidence type="ECO:0000256" key="11">
    <source>
        <dbReference type="ARBA" id="ARBA00023204"/>
    </source>
</evidence>
<evidence type="ECO:0000313" key="17">
    <source>
        <dbReference type="EMBL" id="KKU61153.1"/>
    </source>
</evidence>
<evidence type="ECO:0000256" key="12">
    <source>
        <dbReference type="ARBA" id="ARBA00023306"/>
    </source>
</evidence>
<dbReference type="GO" id="GO:0046872">
    <property type="term" value="F:metal ion binding"/>
    <property type="evidence" value="ECO:0007669"/>
    <property type="project" value="UniProtKB-KW"/>
</dbReference>
<dbReference type="AlphaFoldDB" id="A0A0G1U4B8"/>
<evidence type="ECO:0000256" key="10">
    <source>
        <dbReference type="ARBA" id="ARBA00023172"/>
    </source>
</evidence>
<gene>
    <name evidence="14" type="primary">lig</name>
    <name evidence="17" type="ORF">UX85_C0004G0075</name>
</gene>
<dbReference type="Pfam" id="PF04675">
    <property type="entry name" value="DNA_ligase_A_N"/>
    <property type="match status" value="1"/>
</dbReference>
<dbReference type="Gene3D" id="1.10.3260.10">
    <property type="entry name" value="DNA ligase, ATP-dependent, N-terminal domain"/>
    <property type="match status" value="1"/>
</dbReference>
<dbReference type="Pfam" id="PF04679">
    <property type="entry name" value="DNA_ligase_A_C"/>
    <property type="match status" value="1"/>
</dbReference>
<feature type="binding site" evidence="14">
    <location>
        <position position="288"/>
    </location>
    <ligand>
        <name>ATP</name>
        <dbReference type="ChEBI" id="CHEBI:30616"/>
    </ligand>
</feature>
<accession>A0A0G1U4B8</accession>
<dbReference type="SUPFAM" id="SSF117018">
    <property type="entry name" value="ATP-dependent DNA ligase DNA-binding domain"/>
    <property type="match status" value="1"/>
</dbReference>
<comment type="cofactor">
    <cofactor evidence="14">
        <name>Mg(2+)</name>
        <dbReference type="ChEBI" id="CHEBI:18420"/>
    </cofactor>
</comment>
<comment type="caution">
    <text evidence="17">The sequence shown here is derived from an EMBL/GenBank/DDBJ whole genome shotgun (WGS) entry which is preliminary data.</text>
</comment>
<dbReference type="InterPro" id="IPR022865">
    <property type="entry name" value="DNA_ligae_ATP-dep_bac/arc"/>
</dbReference>
<keyword evidence="10 14" id="KW-0233">DNA recombination</keyword>
<evidence type="ECO:0000256" key="9">
    <source>
        <dbReference type="ARBA" id="ARBA00022842"/>
    </source>
</evidence>
<keyword evidence="11 14" id="KW-0234">DNA repair</keyword>
<dbReference type="GO" id="GO:0003677">
    <property type="term" value="F:DNA binding"/>
    <property type="evidence" value="ECO:0007669"/>
    <property type="project" value="InterPro"/>
</dbReference>
<dbReference type="GO" id="GO:0006281">
    <property type="term" value="P:DNA repair"/>
    <property type="evidence" value="ECO:0007669"/>
    <property type="project" value="UniProtKB-UniRule"/>
</dbReference>
<dbReference type="Gene3D" id="2.40.50.140">
    <property type="entry name" value="Nucleic acid-binding proteins"/>
    <property type="match status" value="1"/>
</dbReference>
<evidence type="ECO:0000256" key="13">
    <source>
        <dbReference type="ARBA" id="ARBA00034003"/>
    </source>
</evidence>
<evidence type="ECO:0000256" key="8">
    <source>
        <dbReference type="ARBA" id="ARBA00022840"/>
    </source>
</evidence>
<dbReference type="InterPro" id="IPR012310">
    <property type="entry name" value="DNA_ligase_ATP-dep_cent"/>
</dbReference>
<dbReference type="NCBIfam" id="TIGR00574">
    <property type="entry name" value="dnl1"/>
    <property type="match status" value="1"/>
</dbReference>
<sequence>MKFKRFAEYLERIEQTPSRLKMTSVLAELFGEATADEIDQMVYLALGRLRPKYESVEFNLAEKMMFRVMAEAYQVEPAKVKQAFKKTGDLGGAVEELPHFAKASRGTAKDLSVAEVYQRLMDVAADEGVGSQERKVNHMANLIRDLDSLSAKYVLRIPVKKLRLGFSDMTVLDGLSWMEAGDKSLRPQLERAFNVSADIGGIAERFKKGGLAGVAGVKVKVAVPIRTAQAERLPNEKAVVEKLKVFAVEGKYDGLRVQIHVDKSPDSKRKIQSDLFGESKKFVEIFSRNLDNMTHMFPDIVAAADKLKVKTAILDGEAVAFEPKTGKSLPFQETVTRKRKHGVKNKAKEMPLKVIIYDLLYLNGTTLIEKPFKERRKQLEKVLGRNGKTDGLELAEQEIVSEPERLNQLLKKYLKEGLEGVMCKKLTTAYQAGARNFNWVKLKKTSQKELADTIDCVVMGYYAGRGKRSGFGIGAFLVGVTHKSEARSTKSEIGVGSVAKIGTGLTDEQWREIRRRADKLKVKAKPEEYVVDKNLAPDVWVRPEMVVEILADEITRSPIHAFGLALRFPRLISFRDDKDVGQATTKRELERLFKLQRG</sequence>
<keyword evidence="5 14" id="KW-0479">Metal-binding</keyword>
<feature type="binding site" evidence="14">
    <location>
        <position position="441"/>
    </location>
    <ligand>
        <name>ATP</name>
        <dbReference type="ChEBI" id="CHEBI:30616"/>
    </ligand>
</feature>
<dbReference type="SUPFAM" id="SSF56091">
    <property type="entry name" value="DNA ligase/mRNA capping enzyme, catalytic domain"/>
    <property type="match status" value="1"/>
</dbReference>
<feature type="binding site" evidence="14">
    <location>
        <position position="256"/>
    </location>
    <ligand>
        <name>ATP</name>
        <dbReference type="ChEBI" id="CHEBI:30616"/>
    </ligand>
</feature>
<dbReference type="Proteomes" id="UP000033860">
    <property type="component" value="Unassembled WGS sequence"/>
</dbReference>
<evidence type="ECO:0000256" key="2">
    <source>
        <dbReference type="ARBA" id="ARBA00022598"/>
    </source>
</evidence>
<feature type="binding site" evidence="14">
    <location>
        <position position="435"/>
    </location>
    <ligand>
        <name>ATP</name>
        <dbReference type="ChEBI" id="CHEBI:30616"/>
    </ligand>
</feature>
<dbReference type="GO" id="GO:0006273">
    <property type="term" value="P:lagging strand elongation"/>
    <property type="evidence" value="ECO:0007669"/>
    <property type="project" value="TreeGrafter"/>
</dbReference>
<keyword evidence="12 14" id="KW-0131">Cell cycle</keyword>
<dbReference type="EC" id="6.5.1.1" evidence="14"/>
<dbReference type="InterPro" id="IPR050191">
    <property type="entry name" value="ATP-dep_DNA_ligase"/>
</dbReference>
<evidence type="ECO:0000256" key="5">
    <source>
        <dbReference type="ARBA" id="ARBA00022723"/>
    </source>
</evidence>
<evidence type="ECO:0000256" key="3">
    <source>
        <dbReference type="ARBA" id="ARBA00022618"/>
    </source>
</evidence>
<dbReference type="GO" id="GO:0006310">
    <property type="term" value="P:DNA recombination"/>
    <property type="evidence" value="ECO:0007669"/>
    <property type="project" value="UniProtKB-UniRule"/>
</dbReference>
<keyword evidence="4 14" id="KW-0235">DNA replication</keyword>
<dbReference type="SUPFAM" id="SSF50249">
    <property type="entry name" value="Nucleic acid-binding proteins"/>
    <property type="match status" value="1"/>
</dbReference>
<dbReference type="GO" id="GO:0071897">
    <property type="term" value="P:DNA biosynthetic process"/>
    <property type="evidence" value="ECO:0007669"/>
    <property type="project" value="InterPro"/>
</dbReference>